<comment type="caution">
    <text evidence="4">The sequence shown here is derived from an EMBL/GenBank/DDBJ whole genome shotgun (WGS) entry which is preliminary data.</text>
</comment>
<dbReference type="InterPro" id="IPR044801">
    <property type="entry name" value="Filamin"/>
</dbReference>
<comment type="similarity">
    <text evidence="1">Belongs to the filamin family.</text>
</comment>
<proteinExistence type="inferred from homology"/>
<dbReference type="InterPro" id="IPR014756">
    <property type="entry name" value="Ig_E-set"/>
</dbReference>
<keyword evidence="2" id="KW-0677">Repeat</keyword>
<organism evidence="4 5">
    <name type="scientific">Pseudolycoriella hygida</name>
    <dbReference type="NCBI Taxonomy" id="35572"/>
    <lineage>
        <taxon>Eukaryota</taxon>
        <taxon>Metazoa</taxon>
        <taxon>Ecdysozoa</taxon>
        <taxon>Arthropoda</taxon>
        <taxon>Hexapoda</taxon>
        <taxon>Insecta</taxon>
        <taxon>Pterygota</taxon>
        <taxon>Neoptera</taxon>
        <taxon>Endopterygota</taxon>
        <taxon>Diptera</taxon>
        <taxon>Nematocera</taxon>
        <taxon>Sciaroidea</taxon>
        <taxon>Sciaridae</taxon>
        <taxon>Pseudolycoriella</taxon>
    </lineage>
</organism>
<protein>
    <submittedName>
        <fullName evidence="4">Filamin-B</fullName>
    </submittedName>
</protein>
<dbReference type="InterPro" id="IPR017868">
    <property type="entry name" value="Filamin/ABP280_repeat-like"/>
</dbReference>
<reference evidence="4" key="1">
    <citation type="submission" date="2022-07" db="EMBL/GenBank/DDBJ databases">
        <authorList>
            <person name="Trinca V."/>
            <person name="Uliana J.V.C."/>
            <person name="Torres T.T."/>
            <person name="Ward R.J."/>
            <person name="Monesi N."/>
        </authorList>
    </citation>
    <scope>NUCLEOTIDE SEQUENCE</scope>
    <source>
        <strain evidence="4">HSMRA1968</strain>
        <tissue evidence="4">Whole embryos</tissue>
    </source>
</reference>
<dbReference type="InterPro" id="IPR001298">
    <property type="entry name" value="Filamin/ABP280_rpt"/>
</dbReference>
<dbReference type="PANTHER" id="PTHR38537:SF8">
    <property type="entry name" value="FILAMIN-A"/>
    <property type="match status" value="1"/>
</dbReference>
<evidence type="ECO:0000313" key="5">
    <source>
        <dbReference type="Proteomes" id="UP001151699"/>
    </source>
</evidence>
<dbReference type="PANTHER" id="PTHR38537">
    <property type="entry name" value="JITTERBUG, ISOFORM N"/>
    <property type="match status" value="1"/>
</dbReference>
<dbReference type="Pfam" id="PF00630">
    <property type="entry name" value="Filamin"/>
    <property type="match status" value="2"/>
</dbReference>
<evidence type="ECO:0000256" key="1">
    <source>
        <dbReference type="ARBA" id="ARBA00009238"/>
    </source>
</evidence>
<dbReference type="OrthoDB" id="5334309at2759"/>
<dbReference type="Proteomes" id="UP001151699">
    <property type="component" value="Chromosome A"/>
</dbReference>
<feature type="repeat" description="Filamin" evidence="3">
    <location>
        <begin position="106"/>
        <end position="193"/>
    </location>
</feature>
<sequence>MSANRIQAWGEGLSQGYAGQPSKFVLHPSGLSLSGITLAVEGPTHPEFFVDYPRGGLIEVSYVPTFPGLYKIHIKFFGRDIPGSPFPVEIFGDTQSKQEMVRDVIENVKISGSAASYGKALITNQFLLDPRNAIVSGGLSAYMQGPGHIDVDFKENLDGTIHVQYKPLLSGTYKLNVKFGDIPVQGSPFTIHVN</sequence>
<dbReference type="SUPFAM" id="SSF81296">
    <property type="entry name" value="E set domains"/>
    <property type="match status" value="2"/>
</dbReference>
<dbReference type="Gene3D" id="2.60.40.10">
    <property type="entry name" value="Immunoglobulins"/>
    <property type="match status" value="2"/>
</dbReference>
<keyword evidence="5" id="KW-1185">Reference proteome</keyword>
<dbReference type="AlphaFoldDB" id="A0A9Q0S8J0"/>
<dbReference type="GO" id="GO:0030036">
    <property type="term" value="P:actin cytoskeleton organization"/>
    <property type="evidence" value="ECO:0007669"/>
    <property type="project" value="InterPro"/>
</dbReference>
<dbReference type="EMBL" id="WJQU01000001">
    <property type="protein sequence ID" value="KAJ6647375.1"/>
    <property type="molecule type" value="Genomic_DNA"/>
</dbReference>
<evidence type="ECO:0000313" key="4">
    <source>
        <dbReference type="EMBL" id="KAJ6647375.1"/>
    </source>
</evidence>
<name>A0A9Q0S8J0_9DIPT</name>
<feature type="repeat" description="Filamin" evidence="3">
    <location>
        <begin position="1"/>
        <end position="90"/>
    </location>
</feature>
<evidence type="ECO:0000256" key="3">
    <source>
        <dbReference type="PROSITE-ProRule" id="PRU00087"/>
    </source>
</evidence>
<gene>
    <name evidence="4" type="primary">FLNB</name>
    <name evidence="4" type="ORF">Bhyg_02597</name>
</gene>
<evidence type="ECO:0000256" key="2">
    <source>
        <dbReference type="ARBA" id="ARBA00022737"/>
    </source>
</evidence>
<dbReference type="GO" id="GO:0051015">
    <property type="term" value="F:actin filament binding"/>
    <property type="evidence" value="ECO:0007669"/>
    <property type="project" value="InterPro"/>
</dbReference>
<dbReference type="InterPro" id="IPR013783">
    <property type="entry name" value="Ig-like_fold"/>
</dbReference>
<accession>A0A9Q0S8J0</accession>
<dbReference type="SMART" id="SM00557">
    <property type="entry name" value="IG_FLMN"/>
    <property type="match status" value="2"/>
</dbReference>
<dbReference type="PROSITE" id="PS50194">
    <property type="entry name" value="FILAMIN_REPEAT"/>
    <property type="match status" value="2"/>
</dbReference>